<dbReference type="AlphaFoldDB" id="A0A060R8S9"/>
<dbReference type="HOGENOM" id="CLU_3312940_0_0_10"/>
<dbReference type="KEGG" id="rbc:BN938_1822"/>
<evidence type="ECO:0000313" key="2">
    <source>
        <dbReference type="Proteomes" id="UP000027616"/>
    </source>
</evidence>
<gene>
    <name evidence="1" type="ORF">BN938_1822</name>
</gene>
<sequence length="39" mass="4504">MLTTNSNNANGIVVTKMRCIHWLKAYNLLNMKTKIIIIK</sequence>
<dbReference type="EMBL" id="HG934468">
    <property type="protein sequence ID" value="CDN31902.1"/>
    <property type="molecule type" value="Genomic_DNA"/>
</dbReference>
<name>A0A060R8S9_9BACT</name>
<proteinExistence type="predicted"/>
<dbReference type="Proteomes" id="UP000027616">
    <property type="component" value="Chromosome I"/>
</dbReference>
<protein>
    <submittedName>
        <fullName evidence="1">Uncharacterized protein</fullName>
    </submittedName>
</protein>
<organism evidence="1 2">
    <name type="scientific">Mucinivorans hirudinis</name>
    <dbReference type="NCBI Taxonomy" id="1433126"/>
    <lineage>
        <taxon>Bacteria</taxon>
        <taxon>Pseudomonadati</taxon>
        <taxon>Bacteroidota</taxon>
        <taxon>Bacteroidia</taxon>
        <taxon>Bacteroidales</taxon>
        <taxon>Rikenellaceae</taxon>
        <taxon>Mucinivorans</taxon>
    </lineage>
</organism>
<dbReference type="STRING" id="1433126.BN938_1822"/>
<evidence type="ECO:0000313" key="1">
    <source>
        <dbReference type="EMBL" id="CDN31902.1"/>
    </source>
</evidence>
<keyword evidence="2" id="KW-1185">Reference proteome</keyword>
<accession>A0A060R8S9</accession>
<reference evidence="1 2" key="1">
    <citation type="journal article" date="2015" name="Genome Announc.">
        <title>Complete Genome Sequence of the Novel Leech Symbiont Mucinivorans hirudinis M3T.</title>
        <authorList>
            <person name="Nelson M.C."/>
            <person name="Bomar L."/>
            <person name="Graf J."/>
        </authorList>
    </citation>
    <scope>NUCLEOTIDE SEQUENCE [LARGE SCALE GENOMIC DNA]</scope>
    <source>
        <strain evidence="2">M3</strain>
    </source>
</reference>